<dbReference type="STRING" id="7244.B4MFH0"/>
<keyword evidence="6 12" id="KW-1133">Transmembrane helix</keyword>
<dbReference type="FunCoup" id="B4MFH0">
    <property type="interactions" value="867"/>
</dbReference>
<evidence type="ECO:0000256" key="2">
    <source>
        <dbReference type="ARBA" id="ARBA00004127"/>
    </source>
</evidence>
<dbReference type="PANTHER" id="PTHR22593:SF2">
    <property type="entry name" value="TRANSMEMBRANE PROTEIN 18"/>
    <property type="match status" value="1"/>
</dbReference>
<evidence type="ECO:0000256" key="12">
    <source>
        <dbReference type="SAM" id="Phobius"/>
    </source>
</evidence>
<evidence type="ECO:0000256" key="7">
    <source>
        <dbReference type="ARBA" id="ARBA00023054"/>
    </source>
</evidence>
<dbReference type="eggNOG" id="ENOG502RZ4T">
    <property type="taxonomic scope" value="Eukaryota"/>
</dbReference>
<dbReference type="AlphaFoldDB" id="B4MFH0"/>
<evidence type="ECO:0000256" key="5">
    <source>
        <dbReference type="ARBA" id="ARBA00022692"/>
    </source>
</evidence>
<feature type="region of interest" description="Disordered" evidence="11">
    <location>
        <begin position="134"/>
        <end position="154"/>
    </location>
</feature>
<dbReference type="OMA" id="TFSKQQY"/>
<evidence type="ECO:0000256" key="9">
    <source>
        <dbReference type="ARBA" id="ARBA00023136"/>
    </source>
</evidence>
<reference evidence="13 14" key="1">
    <citation type="journal article" date="2007" name="Nature">
        <title>Evolution of genes and genomes on the Drosophila phylogeny.</title>
        <authorList>
            <consortium name="Drosophila 12 Genomes Consortium"/>
            <person name="Clark A.G."/>
            <person name="Eisen M.B."/>
            <person name="Smith D.R."/>
            <person name="Bergman C.M."/>
            <person name="Oliver B."/>
            <person name="Markow T.A."/>
            <person name="Kaufman T.C."/>
            <person name="Kellis M."/>
            <person name="Gelbart W."/>
            <person name="Iyer V.N."/>
            <person name="Pollard D.A."/>
            <person name="Sackton T.B."/>
            <person name="Larracuente A.M."/>
            <person name="Singh N.D."/>
            <person name="Abad J.P."/>
            <person name="Abt D.N."/>
            <person name="Adryan B."/>
            <person name="Aguade M."/>
            <person name="Akashi H."/>
            <person name="Anderson W.W."/>
            <person name="Aquadro C.F."/>
            <person name="Ardell D.H."/>
            <person name="Arguello R."/>
            <person name="Artieri C.G."/>
            <person name="Barbash D.A."/>
            <person name="Barker D."/>
            <person name="Barsanti P."/>
            <person name="Batterham P."/>
            <person name="Batzoglou S."/>
            <person name="Begun D."/>
            <person name="Bhutkar A."/>
            <person name="Blanco E."/>
            <person name="Bosak S.A."/>
            <person name="Bradley R.K."/>
            <person name="Brand A.D."/>
            <person name="Brent M.R."/>
            <person name="Brooks A.N."/>
            <person name="Brown R.H."/>
            <person name="Butlin R.K."/>
            <person name="Caggese C."/>
            <person name="Calvi B.R."/>
            <person name="Bernardo de Carvalho A."/>
            <person name="Caspi A."/>
            <person name="Castrezana S."/>
            <person name="Celniker S.E."/>
            <person name="Chang J.L."/>
            <person name="Chapple C."/>
            <person name="Chatterji S."/>
            <person name="Chinwalla A."/>
            <person name="Civetta A."/>
            <person name="Clifton S.W."/>
            <person name="Comeron J.M."/>
            <person name="Costello J.C."/>
            <person name="Coyne J.A."/>
            <person name="Daub J."/>
            <person name="David R.G."/>
            <person name="Delcher A.L."/>
            <person name="Delehaunty K."/>
            <person name="Do C.B."/>
            <person name="Ebling H."/>
            <person name="Edwards K."/>
            <person name="Eickbush T."/>
            <person name="Evans J.D."/>
            <person name="Filipski A."/>
            <person name="Findeiss S."/>
            <person name="Freyhult E."/>
            <person name="Fulton L."/>
            <person name="Fulton R."/>
            <person name="Garcia A.C."/>
            <person name="Gardiner A."/>
            <person name="Garfield D.A."/>
            <person name="Garvin B.E."/>
            <person name="Gibson G."/>
            <person name="Gilbert D."/>
            <person name="Gnerre S."/>
            <person name="Godfrey J."/>
            <person name="Good R."/>
            <person name="Gotea V."/>
            <person name="Gravely B."/>
            <person name="Greenberg A.J."/>
            <person name="Griffiths-Jones S."/>
            <person name="Gross S."/>
            <person name="Guigo R."/>
            <person name="Gustafson E.A."/>
            <person name="Haerty W."/>
            <person name="Hahn M.W."/>
            <person name="Halligan D.L."/>
            <person name="Halpern A.L."/>
            <person name="Halter G.M."/>
            <person name="Han M.V."/>
            <person name="Heger A."/>
            <person name="Hillier L."/>
            <person name="Hinrichs A.S."/>
            <person name="Holmes I."/>
            <person name="Hoskins R.A."/>
            <person name="Hubisz M.J."/>
            <person name="Hultmark D."/>
            <person name="Huntley M.A."/>
            <person name="Jaffe D.B."/>
            <person name="Jagadeeshan S."/>
            <person name="Jeck W.R."/>
            <person name="Johnson J."/>
            <person name="Jones C.D."/>
            <person name="Jordan W.C."/>
            <person name="Karpen G.H."/>
            <person name="Kataoka E."/>
            <person name="Keightley P.D."/>
            <person name="Kheradpour P."/>
            <person name="Kirkness E.F."/>
            <person name="Koerich L.B."/>
            <person name="Kristiansen K."/>
            <person name="Kudrna D."/>
            <person name="Kulathinal R.J."/>
            <person name="Kumar S."/>
            <person name="Kwok R."/>
            <person name="Lander E."/>
            <person name="Langley C.H."/>
            <person name="Lapoint R."/>
            <person name="Lazzaro B.P."/>
            <person name="Lee S.J."/>
            <person name="Levesque L."/>
            <person name="Li R."/>
            <person name="Lin C.F."/>
            <person name="Lin M.F."/>
            <person name="Lindblad-Toh K."/>
            <person name="Llopart A."/>
            <person name="Long M."/>
            <person name="Low L."/>
            <person name="Lozovsky E."/>
            <person name="Lu J."/>
            <person name="Luo M."/>
            <person name="Machado C.A."/>
            <person name="Makalowski W."/>
            <person name="Marzo M."/>
            <person name="Matsuda M."/>
            <person name="Matzkin L."/>
            <person name="McAllister B."/>
            <person name="McBride C.S."/>
            <person name="McKernan B."/>
            <person name="McKernan K."/>
            <person name="Mendez-Lago M."/>
            <person name="Minx P."/>
            <person name="Mollenhauer M.U."/>
            <person name="Montooth K."/>
            <person name="Mount S.M."/>
            <person name="Mu X."/>
            <person name="Myers E."/>
            <person name="Negre B."/>
            <person name="Newfeld S."/>
            <person name="Nielsen R."/>
            <person name="Noor M.A."/>
            <person name="O'Grady P."/>
            <person name="Pachter L."/>
            <person name="Papaceit M."/>
            <person name="Parisi M.J."/>
            <person name="Parisi M."/>
            <person name="Parts L."/>
            <person name="Pedersen J.S."/>
            <person name="Pesole G."/>
            <person name="Phillippy A.M."/>
            <person name="Ponting C.P."/>
            <person name="Pop M."/>
            <person name="Porcelli D."/>
            <person name="Powell J.R."/>
            <person name="Prohaska S."/>
            <person name="Pruitt K."/>
            <person name="Puig M."/>
            <person name="Quesneville H."/>
            <person name="Ram K.R."/>
            <person name="Rand D."/>
            <person name="Rasmussen M.D."/>
            <person name="Reed L.K."/>
            <person name="Reenan R."/>
            <person name="Reily A."/>
            <person name="Remington K.A."/>
            <person name="Rieger T.T."/>
            <person name="Ritchie M.G."/>
            <person name="Robin C."/>
            <person name="Rogers Y.H."/>
            <person name="Rohde C."/>
            <person name="Rozas J."/>
            <person name="Rubenfield M.J."/>
            <person name="Ruiz A."/>
            <person name="Russo S."/>
            <person name="Salzberg S.L."/>
            <person name="Sanchez-Gracia A."/>
            <person name="Saranga D.J."/>
            <person name="Sato H."/>
            <person name="Schaeffer S.W."/>
            <person name="Schatz M.C."/>
            <person name="Schlenke T."/>
            <person name="Schwartz R."/>
            <person name="Segarra C."/>
            <person name="Singh R.S."/>
            <person name="Sirot L."/>
            <person name="Sirota M."/>
            <person name="Sisneros N.B."/>
            <person name="Smith C.D."/>
            <person name="Smith T.F."/>
            <person name="Spieth J."/>
            <person name="Stage D.E."/>
            <person name="Stark A."/>
            <person name="Stephan W."/>
            <person name="Strausberg R.L."/>
            <person name="Strempel S."/>
            <person name="Sturgill D."/>
            <person name="Sutton G."/>
            <person name="Sutton G.G."/>
            <person name="Tao W."/>
            <person name="Teichmann S."/>
            <person name="Tobari Y.N."/>
            <person name="Tomimura Y."/>
            <person name="Tsolas J.M."/>
            <person name="Valente V.L."/>
            <person name="Venter E."/>
            <person name="Venter J.C."/>
            <person name="Vicario S."/>
            <person name="Vieira F.G."/>
            <person name="Vilella A.J."/>
            <person name="Villasante A."/>
            <person name="Walenz B."/>
            <person name="Wang J."/>
            <person name="Wasserman M."/>
            <person name="Watts T."/>
            <person name="Wilson D."/>
            <person name="Wilson R.K."/>
            <person name="Wing R.A."/>
            <person name="Wolfner M.F."/>
            <person name="Wong A."/>
            <person name="Wong G.K."/>
            <person name="Wu C.I."/>
            <person name="Wu G."/>
            <person name="Yamamoto D."/>
            <person name="Yang H.P."/>
            <person name="Yang S.P."/>
            <person name="Yorke J.A."/>
            <person name="Yoshida K."/>
            <person name="Zdobnov E."/>
            <person name="Zhang P."/>
            <person name="Zhang Y."/>
            <person name="Zimin A.V."/>
            <person name="Baldwin J."/>
            <person name="Abdouelleil A."/>
            <person name="Abdulkadir J."/>
            <person name="Abebe A."/>
            <person name="Abera B."/>
            <person name="Abreu J."/>
            <person name="Acer S.C."/>
            <person name="Aftuck L."/>
            <person name="Alexander A."/>
            <person name="An P."/>
            <person name="Anderson E."/>
            <person name="Anderson S."/>
            <person name="Arachi H."/>
            <person name="Azer M."/>
            <person name="Bachantsang P."/>
            <person name="Barry A."/>
            <person name="Bayul T."/>
            <person name="Berlin A."/>
            <person name="Bessette D."/>
            <person name="Bloom T."/>
            <person name="Blye J."/>
            <person name="Boguslavskiy L."/>
            <person name="Bonnet C."/>
            <person name="Boukhgalter B."/>
            <person name="Bourzgui I."/>
            <person name="Brown A."/>
            <person name="Cahill P."/>
            <person name="Channer S."/>
            <person name="Cheshatsang Y."/>
            <person name="Chuda L."/>
            <person name="Citroen M."/>
            <person name="Collymore A."/>
            <person name="Cooke P."/>
            <person name="Costello M."/>
            <person name="D'Aco K."/>
            <person name="Daza R."/>
            <person name="De Haan G."/>
            <person name="DeGray S."/>
            <person name="DeMaso C."/>
            <person name="Dhargay N."/>
            <person name="Dooley K."/>
            <person name="Dooley E."/>
            <person name="Doricent M."/>
            <person name="Dorje P."/>
            <person name="Dorjee K."/>
            <person name="Dupes A."/>
            <person name="Elong R."/>
            <person name="Falk J."/>
            <person name="Farina A."/>
            <person name="Faro S."/>
            <person name="Ferguson D."/>
            <person name="Fisher S."/>
            <person name="Foley C.D."/>
            <person name="Franke A."/>
            <person name="Friedrich D."/>
            <person name="Gadbois L."/>
            <person name="Gearin G."/>
            <person name="Gearin C.R."/>
            <person name="Giannoukos G."/>
            <person name="Goode T."/>
            <person name="Graham J."/>
            <person name="Grandbois E."/>
            <person name="Grewal S."/>
            <person name="Gyaltsen K."/>
            <person name="Hafez N."/>
            <person name="Hagos B."/>
            <person name="Hall J."/>
            <person name="Henson C."/>
            <person name="Hollinger A."/>
            <person name="Honan T."/>
            <person name="Huard M.D."/>
            <person name="Hughes L."/>
            <person name="Hurhula B."/>
            <person name="Husby M.E."/>
            <person name="Kamat A."/>
            <person name="Kanga B."/>
            <person name="Kashin S."/>
            <person name="Khazanovich D."/>
            <person name="Kisner P."/>
            <person name="Lance K."/>
            <person name="Lara M."/>
            <person name="Lee W."/>
            <person name="Lennon N."/>
            <person name="Letendre F."/>
            <person name="LeVine R."/>
            <person name="Lipovsky A."/>
            <person name="Liu X."/>
            <person name="Liu J."/>
            <person name="Liu S."/>
            <person name="Lokyitsang T."/>
            <person name="Lokyitsang Y."/>
            <person name="Lubonja R."/>
            <person name="Lui A."/>
            <person name="MacDonald P."/>
            <person name="Magnisalis V."/>
            <person name="Maru K."/>
            <person name="Matthews C."/>
            <person name="McCusker W."/>
            <person name="McDonough S."/>
            <person name="Mehta T."/>
            <person name="Meldrim J."/>
            <person name="Meneus L."/>
            <person name="Mihai O."/>
            <person name="Mihalev A."/>
            <person name="Mihova T."/>
            <person name="Mittelman R."/>
            <person name="Mlenga V."/>
            <person name="Montmayeur A."/>
            <person name="Mulrain L."/>
            <person name="Navidi A."/>
            <person name="Naylor J."/>
            <person name="Negash T."/>
            <person name="Nguyen T."/>
            <person name="Nguyen N."/>
            <person name="Nicol R."/>
            <person name="Norbu C."/>
            <person name="Norbu N."/>
            <person name="Novod N."/>
            <person name="O'Neill B."/>
            <person name="Osman S."/>
            <person name="Markiewicz E."/>
            <person name="Oyono O.L."/>
            <person name="Patti C."/>
            <person name="Phunkhang P."/>
            <person name="Pierre F."/>
            <person name="Priest M."/>
            <person name="Raghuraman S."/>
            <person name="Rege F."/>
            <person name="Reyes R."/>
            <person name="Rise C."/>
            <person name="Rogov P."/>
            <person name="Ross K."/>
            <person name="Ryan E."/>
            <person name="Settipalli S."/>
            <person name="Shea T."/>
            <person name="Sherpa N."/>
            <person name="Shi L."/>
            <person name="Shih D."/>
            <person name="Sparrow T."/>
            <person name="Spaulding J."/>
            <person name="Stalker J."/>
            <person name="Stange-Thomann N."/>
            <person name="Stavropoulos S."/>
            <person name="Stone C."/>
            <person name="Strader C."/>
            <person name="Tesfaye S."/>
            <person name="Thomson T."/>
            <person name="Thoulutsang Y."/>
            <person name="Thoulutsang D."/>
            <person name="Topham K."/>
            <person name="Topping I."/>
            <person name="Tsamla T."/>
            <person name="Vassiliev H."/>
            <person name="Vo A."/>
            <person name="Wangchuk T."/>
            <person name="Wangdi T."/>
            <person name="Weiand M."/>
            <person name="Wilkinson J."/>
            <person name="Wilson A."/>
            <person name="Yadav S."/>
            <person name="Young G."/>
            <person name="Yu Q."/>
            <person name="Zembek L."/>
            <person name="Zhong D."/>
            <person name="Zimmer A."/>
            <person name="Zwirko Z."/>
            <person name="Jaffe D.B."/>
            <person name="Alvarez P."/>
            <person name="Brockman W."/>
            <person name="Butler J."/>
            <person name="Chin C."/>
            <person name="Gnerre S."/>
            <person name="Grabherr M."/>
            <person name="Kleber M."/>
            <person name="Mauceli E."/>
            <person name="MacCallum I."/>
        </authorList>
    </citation>
    <scope>NUCLEOTIDE SEQUENCE [LARGE SCALE GENOMIC DNA]</scope>
    <source>
        <strain evidence="14">Tucson 15010-1051.87</strain>
    </source>
</reference>
<proteinExistence type="inferred from homology"/>
<name>B4MFH0_DROVI</name>
<feature type="transmembrane region" description="Helical" evidence="12">
    <location>
        <begin position="51"/>
        <end position="70"/>
    </location>
</feature>
<keyword evidence="14" id="KW-1185">Reference proteome</keyword>
<sequence>MHAGQIEVNEITGVWSFLLSIDWKDPWLIGLILLHVLTTSTALLTRNNTNFQVFLFLILLSIVYFSESINEYAAQNWKTFSKQQYFDGNGLFISTVFSIPILLNCMLLIGFWLYNSTQMMATLKTAQLKERARRERNSVADTPTTTRDVPLKEE</sequence>
<evidence type="ECO:0000256" key="3">
    <source>
        <dbReference type="ARBA" id="ARBA00009971"/>
    </source>
</evidence>
<keyword evidence="9 12" id="KW-0472">Membrane</keyword>
<accession>B4MFH0</accession>
<dbReference type="HOGENOM" id="CLU_101161_0_0_1"/>
<dbReference type="OrthoDB" id="411535at2759"/>
<dbReference type="Proteomes" id="UP000008792">
    <property type="component" value="Unassembled WGS sequence"/>
</dbReference>
<evidence type="ECO:0000256" key="4">
    <source>
        <dbReference type="ARBA" id="ARBA00014253"/>
    </source>
</evidence>
<comment type="subcellular location">
    <subcellularLocation>
        <location evidence="2">Endomembrane system</location>
        <topology evidence="2">Multi-pass membrane protein</topology>
    </subcellularLocation>
    <subcellularLocation>
        <location evidence="1">Nucleus membrane</location>
    </subcellularLocation>
</comment>
<dbReference type="GO" id="GO:0003677">
    <property type="term" value="F:DNA binding"/>
    <property type="evidence" value="ECO:0007669"/>
    <property type="project" value="UniProtKB-KW"/>
</dbReference>
<feature type="transmembrane region" description="Helical" evidence="12">
    <location>
        <begin position="90"/>
        <end position="114"/>
    </location>
</feature>
<evidence type="ECO:0000256" key="6">
    <source>
        <dbReference type="ARBA" id="ARBA00022989"/>
    </source>
</evidence>
<dbReference type="PANTHER" id="PTHR22593">
    <property type="entry name" value="TRANSMEMBRANE PROTEIN 18"/>
    <property type="match status" value="1"/>
</dbReference>
<protein>
    <recommendedName>
        <fullName evidence="4">Transmembrane protein 18</fullName>
    </recommendedName>
</protein>
<evidence type="ECO:0000256" key="11">
    <source>
        <dbReference type="SAM" id="MobiDB-lite"/>
    </source>
</evidence>
<organism evidence="13 14">
    <name type="scientific">Drosophila virilis</name>
    <name type="common">Fruit fly</name>
    <dbReference type="NCBI Taxonomy" id="7244"/>
    <lineage>
        <taxon>Eukaryota</taxon>
        <taxon>Metazoa</taxon>
        <taxon>Ecdysozoa</taxon>
        <taxon>Arthropoda</taxon>
        <taxon>Hexapoda</taxon>
        <taxon>Insecta</taxon>
        <taxon>Pterygota</taxon>
        <taxon>Neoptera</taxon>
        <taxon>Endopterygota</taxon>
        <taxon>Diptera</taxon>
        <taxon>Brachycera</taxon>
        <taxon>Muscomorpha</taxon>
        <taxon>Ephydroidea</taxon>
        <taxon>Drosophilidae</taxon>
        <taxon>Drosophila</taxon>
    </lineage>
</organism>
<evidence type="ECO:0000313" key="13">
    <source>
        <dbReference type="EMBL" id="EDW57141.1"/>
    </source>
</evidence>
<dbReference type="GO" id="GO:0031965">
    <property type="term" value="C:nuclear membrane"/>
    <property type="evidence" value="ECO:0007669"/>
    <property type="project" value="UniProtKB-SubCell"/>
</dbReference>
<keyword evidence="5 12" id="KW-0812">Transmembrane</keyword>
<keyword evidence="7" id="KW-0175">Coiled coil</keyword>
<evidence type="ECO:0000256" key="1">
    <source>
        <dbReference type="ARBA" id="ARBA00004126"/>
    </source>
</evidence>
<evidence type="ECO:0000313" key="14">
    <source>
        <dbReference type="Proteomes" id="UP000008792"/>
    </source>
</evidence>
<gene>
    <name evidence="13" type="primary">Dvir\GJ15036</name>
    <name evidence="13" type="ORF">Dvir_GJ15036</name>
</gene>
<keyword evidence="10" id="KW-0539">Nucleus</keyword>
<dbReference type="InterPro" id="IPR026721">
    <property type="entry name" value="TMEM18"/>
</dbReference>
<comment type="similarity">
    <text evidence="3">Belongs to the TMEM18 family.</text>
</comment>
<feature type="transmembrane region" description="Helical" evidence="12">
    <location>
        <begin position="27"/>
        <end position="44"/>
    </location>
</feature>
<dbReference type="Pfam" id="PF14770">
    <property type="entry name" value="TMEM18"/>
    <property type="match status" value="1"/>
</dbReference>
<dbReference type="KEGG" id="dvi:6636498"/>
<evidence type="ECO:0000256" key="8">
    <source>
        <dbReference type="ARBA" id="ARBA00023125"/>
    </source>
</evidence>
<evidence type="ECO:0000256" key="10">
    <source>
        <dbReference type="ARBA" id="ARBA00023242"/>
    </source>
</evidence>
<dbReference type="InParanoid" id="B4MFH0"/>
<keyword evidence="8" id="KW-0238">DNA-binding</keyword>
<dbReference type="EMBL" id="CH940667">
    <property type="protein sequence ID" value="EDW57141.1"/>
    <property type="molecule type" value="Genomic_DNA"/>
</dbReference>
<dbReference type="PhylomeDB" id="B4MFH0"/>